<evidence type="ECO:0000256" key="2">
    <source>
        <dbReference type="SAM" id="Phobius"/>
    </source>
</evidence>
<feature type="transmembrane region" description="Helical" evidence="2">
    <location>
        <begin position="42"/>
        <end position="62"/>
    </location>
</feature>
<comment type="caution">
    <text evidence="3">The sequence shown here is derived from an EMBL/GenBank/DDBJ whole genome shotgun (WGS) entry which is preliminary data.</text>
</comment>
<reference evidence="3 4" key="1">
    <citation type="journal article" date="2022" name="bioRxiv">
        <title>Genomics of Preaxostyla Flagellates Illuminates Evolutionary Transitions and the Path Towards Mitochondrial Loss.</title>
        <authorList>
            <person name="Novak L.V.F."/>
            <person name="Treitli S.C."/>
            <person name="Pyrih J."/>
            <person name="Halakuc P."/>
            <person name="Pipaliya S.V."/>
            <person name="Vacek V."/>
            <person name="Brzon O."/>
            <person name="Soukal P."/>
            <person name="Eme L."/>
            <person name="Dacks J.B."/>
            <person name="Karnkowska A."/>
            <person name="Elias M."/>
            <person name="Hampl V."/>
        </authorList>
    </citation>
    <scope>NUCLEOTIDE SEQUENCE [LARGE SCALE GENOMIC DNA]</scope>
    <source>
        <strain evidence="3">NAU3</strain>
        <tissue evidence="3">Gut</tissue>
    </source>
</reference>
<feature type="transmembrane region" description="Helical" evidence="2">
    <location>
        <begin position="359"/>
        <end position="378"/>
    </location>
</feature>
<evidence type="ECO:0000313" key="3">
    <source>
        <dbReference type="EMBL" id="KAK2964344.1"/>
    </source>
</evidence>
<keyword evidence="4" id="KW-1185">Reference proteome</keyword>
<dbReference type="EMBL" id="JARBJD010000003">
    <property type="protein sequence ID" value="KAK2964344.1"/>
    <property type="molecule type" value="Genomic_DNA"/>
</dbReference>
<feature type="transmembrane region" description="Helical" evidence="2">
    <location>
        <begin position="106"/>
        <end position="126"/>
    </location>
</feature>
<feature type="transmembrane region" description="Helical" evidence="2">
    <location>
        <begin position="138"/>
        <end position="160"/>
    </location>
</feature>
<evidence type="ECO:0008006" key="5">
    <source>
        <dbReference type="Google" id="ProtNLM"/>
    </source>
</evidence>
<keyword evidence="2" id="KW-1133">Transmembrane helix</keyword>
<feature type="region of interest" description="Disordered" evidence="1">
    <location>
        <begin position="397"/>
        <end position="427"/>
    </location>
</feature>
<organism evidence="3 4">
    <name type="scientific">Blattamonas nauphoetae</name>
    <dbReference type="NCBI Taxonomy" id="2049346"/>
    <lineage>
        <taxon>Eukaryota</taxon>
        <taxon>Metamonada</taxon>
        <taxon>Preaxostyla</taxon>
        <taxon>Oxymonadida</taxon>
        <taxon>Blattamonas</taxon>
    </lineage>
</organism>
<feature type="transmembrane region" description="Helical" evidence="2">
    <location>
        <begin position="181"/>
        <end position="199"/>
    </location>
</feature>
<sequence>MNLKDIVFPYSAGLSAAVSPCVIVLMPMLLVRFNEMGNRKLVGVPLLVAGFICTFCLLGFFISELMESQYQSGVRLGLGLLFATLGIQSFLGKVSSVTYPLFKNPFLIGGVYAVLVSYNPCTIPYLGMLVSIAAGPKLVLTLLIFSLGMITPSIIFSLFGDGILTCIQTKMSGIMHWFNKLMALVNVGTGAYLAWSIHSLSIPDIAVATVMLAVSFFLIFRNYFDGKMLTKKAETDDEKKEKKRSWAVIFIFAVLIGIAVTLAYFSREKKDEWFQSAEEKELMELSREHSGEEDDEETVEGDEADEKEEIEEDDEPRDKSSEPDDDDILSQLDGDDSQPISTTLPCKVMPPCPECKFTVVTYLVCVVLGFVASWGLAVKKETFQGVVDDVCMLPKFQKPAPEVKKEKTKKESSRSRTPAQPPRDKSN</sequence>
<dbReference type="Proteomes" id="UP001281761">
    <property type="component" value="Unassembled WGS sequence"/>
</dbReference>
<feature type="transmembrane region" description="Helical" evidence="2">
    <location>
        <begin position="245"/>
        <end position="265"/>
    </location>
</feature>
<evidence type="ECO:0000313" key="4">
    <source>
        <dbReference type="Proteomes" id="UP001281761"/>
    </source>
</evidence>
<protein>
    <recommendedName>
        <fullName evidence="5">Cytochrome C biogenesis protein transmembrane domain-containing protein</fullName>
    </recommendedName>
</protein>
<proteinExistence type="predicted"/>
<name>A0ABQ9YKR3_9EUKA</name>
<evidence type="ECO:0000256" key="1">
    <source>
        <dbReference type="SAM" id="MobiDB-lite"/>
    </source>
</evidence>
<accession>A0ABQ9YKR3</accession>
<gene>
    <name evidence="3" type="ORF">BLNAU_875</name>
</gene>
<feature type="transmembrane region" description="Helical" evidence="2">
    <location>
        <begin position="74"/>
        <end position="94"/>
    </location>
</feature>
<feature type="compositionally biased region" description="Acidic residues" evidence="1">
    <location>
        <begin position="291"/>
        <end position="315"/>
    </location>
</feature>
<feature type="transmembrane region" description="Helical" evidence="2">
    <location>
        <begin position="205"/>
        <end position="224"/>
    </location>
</feature>
<feature type="region of interest" description="Disordered" evidence="1">
    <location>
        <begin position="284"/>
        <end position="338"/>
    </location>
</feature>
<keyword evidence="2" id="KW-0472">Membrane</keyword>
<feature type="transmembrane region" description="Helical" evidence="2">
    <location>
        <begin position="6"/>
        <end position="30"/>
    </location>
</feature>
<keyword evidence="2" id="KW-0812">Transmembrane</keyword>
<feature type="compositionally biased region" description="Acidic residues" evidence="1">
    <location>
        <begin position="323"/>
        <end position="336"/>
    </location>
</feature>
<feature type="compositionally biased region" description="Basic and acidic residues" evidence="1">
    <location>
        <begin position="401"/>
        <end position="414"/>
    </location>
</feature>